<sequence length="143" mass="16414">MFLSPTIPFLRAIPRSATRIHLRPSLIRPFHISTPVSEETTGPNIDTLQLSRKLKKEAGFTNEQSQAAVTLISQAITEGIDQFATNLTKRETLNKMSYQQKVDFAKLKGELQLIDRSEFNSLRNEHERLRGDLEKMRTRVIHL</sequence>
<comment type="caution">
    <text evidence="1">The sequence shown here is derived from an EMBL/GenBank/DDBJ whole genome shotgun (WGS) entry which is preliminary data.</text>
</comment>
<reference evidence="1" key="1">
    <citation type="submission" date="2023-04" db="EMBL/GenBank/DDBJ databases">
        <title>Ambrosiozyma monospora NBRC 10751.</title>
        <authorList>
            <person name="Ichikawa N."/>
            <person name="Sato H."/>
            <person name="Tonouchi N."/>
        </authorList>
    </citation>
    <scope>NUCLEOTIDE SEQUENCE</scope>
    <source>
        <strain evidence="1">NBRC 10751</strain>
    </source>
</reference>
<evidence type="ECO:0000313" key="1">
    <source>
        <dbReference type="EMBL" id="GMF06666.1"/>
    </source>
</evidence>
<dbReference type="Proteomes" id="UP001165064">
    <property type="component" value="Unassembled WGS sequence"/>
</dbReference>
<name>A0ACB5UAG2_AMBMO</name>
<keyword evidence="2" id="KW-1185">Reference proteome</keyword>
<organism evidence="1 2">
    <name type="scientific">Ambrosiozyma monospora</name>
    <name type="common">Yeast</name>
    <name type="synonym">Endomycopsis monosporus</name>
    <dbReference type="NCBI Taxonomy" id="43982"/>
    <lineage>
        <taxon>Eukaryota</taxon>
        <taxon>Fungi</taxon>
        <taxon>Dikarya</taxon>
        <taxon>Ascomycota</taxon>
        <taxon>Saccharomycotina</taxon>
        <taxon>Pichiomycetes</taxon>
        <taxon>Pichiales</taxon>
        <taxon>Pichiaceae</taxon>
        <taxon>Ambrosiozyma</taxon>
    </lineage>
</organism>
<proteinExistence type="predicted"/>
<gene>
    <name evidence="1" type="ORF">Amon02_001275400</name>
</gene>
<protein>
    <submittedName>
        <fullName evidence="1">Unnamed protein product</fullName>
    </submittedName>
</protein>
<dbReference type="EMBL" id="BSXS01015376">
    <property type="protein sequence ID" value="GMF06666.1"/>
    <property type="molecule type" value="Genomic_DNA"/>
</dbReference>
<accession>A0ACB5UAG2</accession>
<evidence type="ECO:0000313" key="2">
    <source>
        <dbReference type="Proteomes" id="UP001165064"/>
    </source>
</evidence>